<protein>
    <submittedName>
        <fullName evidence="1">Unnamed protein product</fullName>
    </submittedName>
</protein>
<comment type="caution">
    <text evidence="1">The sequence shown here is derived from an EMBL/GenBank/DDBJ whole genome shotgun (WGS) entry which is preliminary data.</text>
</comment>
<name>A0A9W6TV51_9STRA</name>
<evidence type="ECO:0000313" key="1">
    <source>
        <dbReference type="EMBL" id="GMF20251.1"/>
    </source>
</evidence>
<dbReference type="Proteomes" id="UP001165121">
    <property type="component" value="Unassembled WGS sequence"/>
</dbReference>
<dbReference type="EMBL" id="BSXT01000190">
    <property type="protein sequence ID" value="GMF20251.1"/>
    <property type="molecule type" value="Genomic_DNA"/>
</dbReference>
<proteinExistence type="predicted"/>
<organism evidence="1 2">
    <name type="scientific">Phytophthora fragariaefolia</name>
    <dbReference type="NCBI Taxonomy" id="1490495"/>
    <lineage>
        <taxon>Eukaryota</taxon>
        <taxon>Sar</taxon>
        <taxon>Stramenopiles</taxon>
        <taxon>Oomycota</taxon>
        <taxon>Peronosporomycetes</taxon>
        <taxon>Peronosporales</taxon>
        <taxon>Peronosporaceae</taxon>
        <taxon>Phytophthora</taxon>
    </lineage>
</organism>
<keyword evidence="2" id="KW-1185">Reference proteome</keyword>
<dbReference type="AlphaFoldDB" id="A0A9W6TV51"/>
<accession>A0A9W6TV51</accession>
<sequence>MMDYEDSRLKEALVAKKEMQCTLNAKLVREAIIEVYSSTRKAVMAFLASNVQQYPNLTMIADIWTCKTTGRKPLGIRVYPVDNDRILISVMLGTRKFMEIEMVESKLHFYFCLRTLEDVGLSVGNFYVATSDKGPDVHNLMTNRLQYQWEWCMVRMSHAATCASCGMKGTNTSPPPGMSSLISKMNKTILEVKHAEVTGDLVKEVFSSMTGGSATTFLSCSDARFLSVTKAMRRVLHKWEVIKVWYNERAAKAARENKPPPVFPLAGEHVALVKVMSLLQPLADLKRSCQAEDPTQAEGLLNLHSICLNDLDLEKAACYYLSTPKKPFWIQPNLLTPLATATRRLLQEALDKCFLYGTVTTRRLQKHLLCLKCSKTGVLHHNPFTHQ</sequence>
<gene>
    <name evidence="1" type="ORF">Pfra01_000235300</name>
</gene>
<reference evidence="1" key="1">
    <citation type="submission" date="2023-04" db="EMBL/GenBank/DDBJ databases">
        <title>Phytophthora fragariaefolia NBRC 109709.</title>
        <authorList>
            <person name="Ichikawa N."/>
            <person name="Sato H."/>
            <person name="Tonouchi N."/>
        </authorList>
    </citation>
    <scope>NUCLEOTIDE SEQUENCE</scope>
    <source>
        <strain evidence="1">NBRC 109709</strain>
    </source>
</reference>
<evidence type="ECO:0000313" key="2">
    <source>
        <dbReference type="Proteomes" id="UP001165121"/>
    </source>
</evidence>